<sequence length="95" mass="10852">MPLHPRGSPDDETVLFLFISFAALIVLSLLLVVVSCQTWMLWKMAHAVVEQDAHLMRRSKKPVDLEYGGKREEEALMSGGRGEGGREKKWTVRWK</sequence>
<dbReference type="AlphaFoldDB" id="A0A6A6ZQ34"/>
<protein>
    <submittedName>
        <fullName evidence="3">Uncharacterized protein</fullName>
    </submittedName>
</protein>
<feature type="compositionally biased region" description="Basic and acidic residues" evidence="1">
    <location>
        <begin position="83"/>
        <end position="95"/>
    </location>
</feature>
<evidence type="ECO:0000313" key="3">
    <source>
        <dbReference type="EMBL" id="KAF2823192.1"/>
    </source>
</evidence>
<keyword evidence="4" id="KW-1185">Reference proteome</keyword>
<keyword evidence="2" id="KW-1133">Transmembrane helix</keyword>
<dbReference type="EMBL" id="MU006232">
    <property type="protein sequence ID" value="KAF2823192.1"/>
    <property type="molecule type" value="Genomic_DNA"/>
</dbReference>
<evidence type="ECO:0000256" key="1">
    <source>
        <dbReference type="SAM" id="MobiDB-lite"/>
    </source>
</evidence>
<keyword evidence="2" id="KW-0812">Transmembrane</keyword>
<organism evidence="3 4">
    <name type="scientific">Ophiobolus disseminans</name>
    <dbReference type="NCBI Taxonomy" id="1469910"/>
    <lineage>
        <taxon>Eukaryota</taxon>
        <taxon>Fungi</taxon>
        <taxon>Dikarya</taxon>
        <taxon>Ascomycota</taxon>
        <taxon>Pezizomycotina</taxon>
        <taxon>Dothideomycetes</taxon>
        <taxon>Pleosporomycetidae</taxon>
        <taxon>Pleosporales</taxon>
        <taxon>Pleosporineae</taxon>
        <taxon>Phaeosphaeriaceae</taxon>
        <taxon>Ophiobolus</taxon>
    </lineage>
</organism>
<reference evidence="3" key="1">
    <citation type="journal article" date="2020" name="Stud. Mycol.">
        <title>101 Dothideomycetes genomes: a test case for predicting lifestyles and emergence of pathogens.</title>
        <authorList>
            <person name="Haridas S."/>
            <person name="Albert R."/>
            <person name="Binder M."/>
            <person name="Bloem J."/>
            <person name="Labutti K."/>
            <person name="Salamov A."/>
            <person name="Andreopoulos B."/>
            <person name="Baker S."/>
            <person name="Barry K."/>
            <person name="Bills G."/>
            <person name="Bluhm B."/>
            <person name="Cannon C."/>
            <person name="Castanera R."/>
            <person name="Culley D."/>
            <person name="Daum C."/>
            <person name="Ezra D."/>
            <person name="Gonzalez J."/>
            <person name="Henrissat B."/>
            <person name="Kuo A."/>
            <person name="Liang C."/>
            <person name="Lipzen A."/>
            <person name="Lutzoni F."/>
            <person name="Magnuson J."/>
            <person name="Mondo S."/>
            <person name="Nolan M."/>
            <person name="Ohm R."/>
            <person name="Pangilinan J."/>
            <person name="Park H.-J."/>
            <person name="Ramirez L."/>
            <person name="Alfaro M."/>
            <person name="Sun H."/>
            <person name="Tritt A."/>
            <person name="Yoshinaga Y."/>
            <person name="Zwiers L.-H."/>
            <person name="Turgeon B."/>
            <person name="Goodwin S."/>
            <person name="Spatafora J."/>
            <person name="Crous P."/>
            <person name="Grigoriev I."/>
        </authorList>
    </citation>
    <scope>NUCLEOTIDE SEQUENCE</scope>
    <source>
        <strain evidence="3">CBS 113818</strain>
    </source>
</reference>
<evidence type="ECO:0000313" key="4">
    <source>
        <dbReference type="Proteomes" id="UP000799424"/>
    </source>
</evidence>
<feature type="transmembrane region" description="Helical" evidence="2">
    <location>
        <begin position="14"/>
        <end position="34"/>
    </location>
</feature>
<dbReference type="OrthoDB" id="3799445at2759"/>
<feature type="region of interest" description="Disordered" evidence="1">
    <location>
        <begin position="76"/>
        <end position="95"/>
    </location>
</feature>
<dbReference type="Proteomes" id="UP000799424">
    <property type="component" value="Unassembled WGS sequence"/>
</dbReference>
<evidence type="ECO:0000256" key="2">
    <source>
        <dbReference type="SAM" id="Phobius"/>
    </source>
</evidence>
<gene>
    <name evidence="3" type="ORF">CC86DRAFT_372229</name>
</gene>
<proteinExistence type="predicted"/>
<accession>A0A6A6ZQ34</accession>
<keyword evidence="2" id="KW-0472">Membrane</keyword>
<name>A0A6A6ZQ34_9PLEO</name>